<dbReference type="PANTHER" id="PTHR47290:SF4">
    <property type="entry name" value="RING FINGER PROTEIN"/>
    <property type="match status" value="1"/>
</dbReference>
<evidence type="ECO:0000313" key="2">
    <source>
        <dbReference type="RefSeq" id="XP_039137888.1"/>
    </source>
</evidence>
<evidence type="ECO:0000313" key="1">
    <source>
        <dbReference type="Proteomes" id="UP001515500"/>
    </source>
</evidence>
<sequence length="232" mass="26940">MVPSPNLLLQHIKNHENYSNHFHREKPFLRSIPMTDEMATSREGEEELRHGKGQVRTSFIQETDREDKNWLQLSIGGSASTSSQPPRAPMGFGFFSNNSMISMSLQDDYRASRSSRVSLAHVRVVSPPRRPPAGLWFILRASQTQRRGHLLPQLPKSYLRIRDGSMTVRLLMKYLVSKLQLDHESEVQITCRGQELHPILTLQHVRDQIWWPYIQDSLAIDHVMTLQYSRRM</sequence>
<proteinExistence type="predicted"/>
<accession>A0AB40CDA9</accession>
<dbReference type="AlphaFoldDB" id="A0AB40CDA9"/>
<protein>
    <submittedName>
        <fullName evidence="2">Uncharacterized protein LOC120275398</fullName>
    </submittedName>
</protein>
<name>A0AB40CDA9_DIOCR</name>
<dbReference type="InterPro" id="IPR044171">
    <property type="entry name" value="LAX2-like"/>
</dbReference>
<gene>
    <name evidence="2" type="primary">LOC120275398</name>
</gene>
<dbReference type="Gene3D" id="3.10.20.90">
    <property type="entry name" value="Phosphatidylinositol 3-kinase Catalytic Subunit, Chain A, domain 1"/>
    <property type="match status" value="1"/>
</dbReference>
<dbReference type="RefSeq" id="XP_039137888.1">
    <property type="nucleotide sequence ID" value="XM_039281954.1"/>
</dbReference>
<reference evidence="2" key="1">
    <citation type="submission" date="2025-08" db="UniProtKB">
        <authorList>
            <consortium name="RefSeq"/>
        </authorList>
    </citation>
    <scope>IDENTIFICATION</scope>
</reference>
<dbReference type="Proteomes" id="UP001515500">
    <property type="component" value="Chromosome 14"/>
</dbReference>
<dbReference type="PANTHER" id="PTHR47290">
    <property type="entry name" value="RING FINGER PROTEIN"/>
    <property type="match status" value="1"/>
</dbReference>
<keyword evidence="1" id="KW-1185">Reference proteome</keyword>
<organism evidence="1 2">
    <name type="scientific">Dioscorea cayennensis subsp. rotundata</name>
    <name type="common">White Guinea yam</name>
    <name type="synonym">Dioscorea rotundata</name>
    <dbReference type="NCBI Taxonomy" id="55577"/>
    <lineage>
        <taxon>Eukaryota</taxon>
        <taxon>Viridiplantae</taxon>
        <taxon>Streptophyta</taxon>
        <taxon>Embryophyta</taxon>
        <taxon>Tracheophyta</taxon>
        <taxon>Spermatophyta</taxon>
        <taxon>Magnoliopsida</taxon>
        <taxon>Liliopsida</taxon>
        <taxon>Dioscoreales</taxon>
        <taxon>Dioscoreaceae</taxon>
        <taxon>Dioscorea</taxon>
    </lineage>
</organism>
<dbReference type="GeneID" id="120275398"/>